<evidence type="ECO:0000259" key="1">
    <source>
        <dbReference type="Pfam" id="PF11716"/>
    </source>
</evidence>
<dbReference type="NCBIfam" id="TIGR03083">
    <property type="entry name" value="maleylpyruvate isomerase family mycothiol-dependent enzyme"/>
    <property type="match status" value="1"/>
</dbReference>
<feature type="domain" description="Mycothiol-dependent maleylpyruvate isomerase metal-binding" evidence="1">
    <location>
        <begin position="17"/>
        <end position="153"/>
    </location>
</feature>
<dbReference type="InterPro" id="IPR024344">
    <property type="entry name" value="MDMPI_metal-binding"/>
</dbReference>
<sequence>MRPLDPRQLDACVEGVAATHQLLLQIVDDLRPEQFSEPALLPDWNRSTLLGHLALNASSYVHLLTCASRGEAGEQYPGGPTARNAAIADAATWSPERTVKELRRSVYSLEGAWAGTTYDMWLGTGTAASGSVIAMHETPFLRWREIVIHLTDLDVGIGYEQWPDLYVRLELDRQKMAWAASHPMGLTQIPQAAMKLPEHHRLAWLLQRAEVDGLPQGPGL</sequence>
<dbReference type="GO" id="GO:0046872">
    <property type="term" value="F:metal ion binding"/>
    <property type="evidence" value="ECO:0007669"/>
    <property type="project" value="InterPro"/>
</dbReference>
<dbReference type="InterPro" id="IPR034660">
    <property type="entry name" value="DinB/YfiT-like"/>
</dbReference>
<accession>A0A6J6G2C5</accession>
<name>A0A6J6G2C5_9ZZZZ</name>
<reference evidence="2" key="1">
    <citation type="submission" date="2020-05" db="EMBL/GenBank/DDBJ databases">
        <authorList>
            <person name="Chiriac C."/>
            <person name="Salcher M."/>
            <person name="Ghai R."/>
            <person name="Kavagutti S V."/>
        </authorList>
    </citation>
    <scope>NUCLEOTIDE SEQUENCE</scope>
</reference>
<evidence type="ECO:0000313" key="2">
    <source>
        <dbReference type="EMBL" id="CAB4595452.1"/>
    </source>
</evidence>
<protein>
    <submittedName>
        <fullName evidence="2">Unannotated protein</fullName>
    </submittedName>
</protein>
<dbReference type="Gene3D" id="1.20.120.450">
    <property type="entry name" value="dinb family like domain"/>
    <property type="match status" value="1"/>
</dbReference>
<dbReference type="SUPFAM" id="SSF109854">
    <property type="entry name" value="DinB/YfiT-like putative metalloenzymes"/>
    <property type="match status" value="1"/>
</dbReference>
<proteinExistence type="predicted"/>
<dbReference type="EMBL" id="CAEZUL010000030">
    <property type="protein sequence ID" value="CAB4595452.1"/>
    <property type="molecule type" value="Genomic_DNA"/>
</dbReference>
<dbReference type="InterPro" id="IPR017517">
    <property type="entry name" value="Maleyloyr_isom"/>
</dbReference>
<gene>
    <name evidence="2" type="ORF">UFOPK1808_00410</name>
</gene>
<organism evidence="2">
    <name type="scientific">freshwater metagenome</name>
    <dbReference type="NCBI Taxonomy" id="449393"/>
    <lineage>
        <taxon>unclassified sequences</taxon>
        <taxon>metagenomes</taxon>
        <taxon>ecological metagenomes</taxon>
    </lineage>
</organism>
<dbReference type="Pfam" id="PF11716">
    <property type="entry name" value="MDMPI_N"/>
    <property type="match status" value="1"/>
</dbReference>
<dbReference type="AlphaFoldDB" id="A0A6J6G2C5"/>